<gene>
    <name evidence="2" type="ORF">NBRC116187_22410</name>
</gene>
<dbReference type="Pfam" id="PF04307">
    <property type="entry name" value="YdjM"/>
    <property type="match status" value="1"/>
</dbReference>
<keyword evidence="1" id="KW-0812">Transmembrane</keyword>
<feature type="transmembrane region" description="Helical" evidence="1">
    <location>
        <begin position="88"/>
        <end position="104"/>
    </location>
</feature>
<proteinExistence type="predicted"/>
<dbReference type="RefSeq" id="WP_353388556.1">
    <property type="nucleotide sequence ID" value="NZ_BAABWD010000002.1"/>
</dbReference>
<keyword evidence="2" id="KW-0378">Hydrolase</keyword>
<sequence>MDSVTQVVLGASIQGAMLGRWQGRKALVYGGLLATLPDMDVLLDYGDAVADMTYHRGFSHSLFVLAALATAMALVIRRFGPRAAYSGRRLWLTLLLVLCTHPLLDSFTSYGTQLFWPLDTPPVAISSIFIIDPLYTLPLLAAMLVGLCFGLRRSGLRWQYAGLALSSLYLASTLGGKWMAESQLQQALQAQGIEAQSTFSSPTPFNTLLWRVVAIDGDQYYEGLVSWLDSQPPVLVALPRHASAADEVLAGSTQYERLRWFTGDRLRFDLIEQQWVATDLRLGMTGYHPFRFALAEQPPDGQAPRVIEHTRLWPAPPADLSSLRSLGARALDAHYAISLSDLAAPLSLPPHQQP</sequence>
<accession>A0ABP9ZQY7</accession>
<keyword evidence="1" id="KW-1133">Transmembrane helix</keyword>
<organism evidence="2 3">
    <name type="scientific">Halopseudomonas sabulinigri</name>
    <dbReference type="NCBI Taxonomy" id="472181"/>
    <lineage>
        <taxon>Bacteria</taxon>
        <taxon>Pseudomonadati</taxon>
        <taxon>Pseudomonadota</taxon>
        <taxon>Gammaproteobacteria</taxon>
        <taxon>Pseudomonadales</taxon>
        <taxon>Pseudomonadaceae</taxon>
        <taxon>Halopseudomonas</taxon>
    </lineage>
</organism>
<name>A0ABP9ZQY7_9GAMM</name>
<reference evidence="2 3" key="1">
    <citation type="submission" date="2024-04" db="EMBL/GenBank/DDBJ databases">
        <title>Draft genome sequence of Halopseudomonas sabulinigri NBRC 116187.</title>
        <authorList>
            <person name="Miyakawa T."/>
            <person name="Kusuya Y."/>
            <person name="Miura T."/>
        </authorList>
    </citation>
    <scope>NUCLEOTIDE SEQUENCE [LARGE SCALE GENOMIC DNA]</scope>
    <source>
        <strain evidence="2 3">4NH20-0042</strain>
    </source>
</reference>
<keyword evidence="1" id="KW-0472">Membrane</keyword>
<feature type="transmembrane region" description="Helical" evidence="1">
    <location>
        <begin position="124"/>
        <end position="148"/>
    </location>
</feature>
<dbReference type="PANTHER" id="PTHR40031:SF1">
    <property type="entry name" value="MEMBRANE-BOUND METAL-DEPENDENT HYDROLASE"/>
    <property type="match status" value="1"/>
</dbReference>
<dbReference type="InterPro" id="IPR007404">
    <property type="entry name" value="YdjM-like"/>
</dbReference>
<dbReference type="GO" id="GO:0016787">
    <property type="term" value="F:hydrolase activity"/>
    <property type="evidence" value="ECO:0007669"/>
    <property type="project" value="UniProtKB-KW"/>
</dbReference>
<comment type="caution">
    <text evidence="2">The sequence shown here is derived from an EMBL/GenBank/DDBJ whole genome shotgun (WGS) entry which is preliminary data.</text>
</comment>
<dbReference type="EMBL" id="BAABWD010000002">
    <property type="protein sequence ID" value="GAA6131881.1"/>
    <property type="molecule type" value="Genomic_DNA"/>
</dbReference>
<dbReference type="Proteomes" id="UP001486808">
    <property type="component" value="Unassembled WGS sequence"/>
</dbReference>
<feature type="transmembrane region" description="Helical" evidence="1">
    <location>
        <begin position="57"/>
        <end position="76"/>
    </location>
</feature>
<keyword evidence="3" id="KW-1185">Reference proteome</keyword>
<dbReference type="InterPro" id="IPR053170">
    <property type="entry name" value="Transcription_regulator"/>
</dbReference>
<evidence type="ECO:0000256" key="1">
    <source>
        <dbReference type="SAM" id="Phobius"/>
    </source>
</evidence>
<dbReference type="PANTHER" id="PTHR40031">
    <property type="entry name" value="HYPOTHETICAL MEMBRANE SPANNING PROTEIN"/>
    <property type="match status" value="1"/>
</dbReference>
<evidence type="ECO:0000313" key="3">
    <source>
        <dbReference type="Proteomes" id="UP001486808"/>
    </source>
</evidence>
<evidence type="ECO:0000313" key="2">
    <source>
        <dbReference type="EMBL" id="GAA6131881.1"/>
    </source>
</evidence>
<protein>
    <submittedName>
        <fullName evidence="2">Metal-dependent hydrolase</fullName>
    </submittedName>
</protein>